<dbReference type="EMBL" id="CP050063">
    <property type="protein sequence ID" value="QIP12649.1"/>
    <property type="molecule type" value="Genomic_DNA"/>
</dbReference>
<evidence type="ECO:0000259" key="2">
    <source>
        <dbReference type="Pfam" id="PF13648"/>
    </source>
</evidence>
<accession>A0A6G9AK07</accession>
<reference evidence="3 4" key="1">
    <citation type="submission" date="2020-03" db="EMBL/GenBank/DDBJ databases">
        <authorList>
            <person name="Kim M.K."/>
        </authorList>
    </citation>
    <scope>NUCLEOTIDE SEQUENCE [LARGE SCALE GENOMIC DNA]</scope>
    <source>
        <strain evidence="3 4">BT328</strain>
    </source>
</reference>
<dbReference type="InterPro" id="IPR024311">
    <property type="entry name" value="Lipocalin-like"/>
</dbReference>
<dbReference type="AlphaFoldDB" id="A0A6G9AK07"/>
<evidence type="ECO:0000256" key="1">
    <source>
        <dbReference type="SAM" id="SignalP"/>
    </source>
</evidence>
<name>A0A6G9AK07_9BACT</name>
<dbReference type="Pfam" id="PF13648">
    <property type="entry name" value="Lipocalin_4"/>
    <property type="match status" value="1"/>
</dbReference>
<feature type="domain" description="Lipocalin-like" evidence="2">
    <location>
        <begin position="27"/>
        <end position="127"/>
    </location>
</feature>
<dbReference type="RefSeq" id="WP_167206955.1">
    <property type="nucleotide sequence ID" value="NZ_CP050063.1"/>
</dbReference>
<feature type="signal peptide" evidence="1">
    <location>
        <begin position="1"/>
        <end position="20"/>
    </location>
</feature>
<proteinExistence type="predicted"/>
<dbReference type="Proteomes" id="UP000501802">
    <property type="component" value="Chromosome"/>
</dbReference>
<gene>
    <name evidence="3" type="ORF">G8759_08445</name>
</gene>
<sequence>MYRSFILLILIATAFRPAFAPRVGGVAGTWKRTAMTLVESNGKATDMMQMMTRSMPCTKDVTYTFMSDGKMKTNVPDACGSMKKTIESMSVDAHWSISGRKITVTSSMKEFPEAVYDVSMQGRTMTWVFTYADNPKSPNPTKAERLTTVYERI</sequence>
<evidence type="ECO:0000313" key="4">
    <source>
        <dbReference type="Proteomes" id="UP000501802"/>
    </source>
</evidence>
<keyword evidence="1" id="KW-0732">Signal</keyword>
<organism evidence="3 4">
    <name type="scientific">Spirosoma aureum</name>
    <dbReference type="NCBI Taxonomy" id="2692134"/>
    <lineage>
        <taxon>Bacteria</taxon>
        <taxon>Pseudomonadati</taxon>
        <taxon>Bacteroidota</taxon>
        <taxon>Cytophagia</taxon>
        <taxon>Cytophagales</taxon>
        <taxon>Cytophagaceae</taxon>
        <taxon>Spirosoma</taxon>
    </lineage>
</organism>
<dbReference type="KEGG" id="spib:G8759_08445"/>
<feature type="chain" id="PRO_5026258627" evidence="1">
    <location>
        <begin position="21"/>
        <end position="153"/>
    </location>
</feature>
<protein>
    <submittedName>
        <fullName evidence="3">Lipocalin family protein</fullName>
    </submittedName>
</protein>
<keyword evidence="4" id="KW-1185">Reference proteome</keyword>
<evidence type="ECO:0000313" key="3">
    <source>
        <dbReference type="EMBL" id="QIP12649.1"/>
    </source>
</evidence>